<feature type="non-terminal residue" evidence="2">
    <location>
        <position position="80"/>
    </location>
</feature>
<feature type="compositionally biased region" description="Basic and acidic residues" evidence="1">
    <location>
        <begin position="1"/>
        <end position="22"/>
    </location>
</feature>
<name>A0ABT0A5V7_9GAMM</name>
<dbReference type="EMBL" id="JALGCL010000003">
    <property type="protein sequence ID" value="MCJ0826367.1"/>
    <property type="molecule type" value="Genomic_DNA"/>
</dbReference>
<dbReference type="Pfam" id="PF13711">
    <property type="entry name" value="DUF4160"/>
    <property type="match status" value="1"/>
</dbReference>
<feature type="region of interest" description="Disordered" evidence="1">
    <location>
        <begin position="1"/>
        <end position="30"/>
    </location>
</feature>
<proteinExistence type="predicted"/>
<dbReference type="Proteomes" id="UP001165423">
    <property type="component" value="Unassembled WGS sequence"/>
</dbReference>
<dbReference type="RefSeq" id="WP_243321752.1">
    <property type="nucleotide sequence ID" value="NZ_JALGCL010000003.1"/>
</dbReference>
<keyword evidence="3" id="KW-1185">Reference proteome</keyword>
<reference evidence="2 3" key="1">
    <citation type="submission" date="2022-03" db="EMBL/GenBank/DDBJ databases">
        <title>Luteimonas soily sp. nov., a novel bacterium isolated from the soil.</title>
        <authorList>
            <person name="Zhang X."/>
        </authorList>
    </citation>
    <scope>NUCLEOTIDE SEQUENCE [LARGE SCALE GENOMIC DNA]</scope>
    <source>
        <strain evidence="2 3">50</strain>
    </source>
</reference>
<comment type="caution">
    <text evidence="2">The sequence shown here is derived from an EMBL/GenBank/DDBJ whole genome shotgun (WGS) entry which is preliminary data.</text>
</comment>
<evidence type="ECO:0000256" key="1">
    <source>
        <dbReference type="SAM" id="MobiDB-lite"/>
    </source>
</evidence>
<sequence length="80" mass="8884">MYQEKGHPLPHLHVDHGKEHHSASFSLDPPKRLEGRLGLREEAIVLAWITANKEQLLAAWQSLQDGTPNMALLAELRGGA</sequence>
<evidence type="ECO:0000313" key="2">
    <source>
        <dbReference type="EMBL" id="MCJ0826367.1"/>
    </source>
</evidence>
<accession>A0ABT0A5V7</accession>
<dbReference type="InterPro" id="IPR025427">
    <property type="entry name" value="DUF4160"/>
</dbReference>
<organism evidence="2 3">
    <name type="scientific">Cognatiluteimonas sedimenti</name>
    <dbReference type="NCBI Taxonomy" id="2927791"/>
    <lineage>
        <taxon>Bacteria</taxon>
        <taxon>Pseudomonadati</taxon>
        <taxon>Pseudomonadota</taxon>
        <taxon>Gammaproteobacteria</taxon>
        <taxon>Lysobacterales</taxon>
        <taxon>Lysobacteraceae</taxon>
        <taxon>Cognatiluteimonas</taxon>
    </lineage>
</organism>
<gene>
    <name evidence="2" type="ORF">MQC88_10460</name>
</gene>
<protein>
    <submittedName>
        <fullName evidence="2">DUF4160 domain-containing protein</fullName>
    </submittedName>
</protein>
<evidence type="ECO:0000313" key="3">
    <source>
        <dbReference type="Proteomes" id="UP001165423"/>
    </source>
</evidence>